<evidence type="ECO:0000256" key="4">
    <source>
        <dbReference type="ARBA" id="ARBA00005250"/>
    </source>
</evidence>
<gene>
    <name evidence="15" type="primary">bla</name>
    <name evidence="15" type="ORF">KJI95_09735</name>
</gene>
<dbReference type="PANTHER" id="PTHR42951">
    <property type="entry name" value="METALLO-BETA-LACTAMASE DOMAIN-CONTAINING"/>
    <property type="match status" value="1"/>
</dbReference>
<keyword evidence="10 15" id="KW-0378">Hydrolase</keyword>
<accession>A0ABS5V2X9</accession>
<evidence type="ECO:0000256" key="5">
    <source>
        <dbReference type="ARBA" id="ARBA00011245"/>
    </source>
</evidence>
<dbReference type="InterPro" id="IPR001279">
    <property type="entry name" value="Metallo-B-lactamas"/>
</dbReference>
<dbReference type="Gene3D" id="3.60.15.10">
    <property type="entry name" value="Ribonuclease Z/Hydroxyacylglutathione hydrolase-like"/>
    <property type="match status" value="1"/>
</dbReference>
<dbReference type="EC" id="3.5.2.6" evidence="6"/>
<name>A0ABS5V2X9_9GAMM</name>
<sequence>MRLFRMIATPQKLAAKIALPLLVSLCHFNAAALEITPLDDGLYLHQSQKQVEGFGLVDANGLVVLNGKEAFVIDSPWTEEDAKALLEWAKARGISIKAVLATHWHDDRAGGFAVFEQAGIATVSSNLTQQLLRENHKTPATQTFGETRKAFLDGKVDVLFPGAGHTLDNLVVYLPDYKLLYGGCLIRALETRTMGYTEEGDVTAWPQSVAKVEQVFPDIVTVIPGHGAKGDASMLKHTRELAQKLLDKPR</sequence>
<comment type="cofactor">
    <cofactor evidence="2">
        <name>Zn(2+)</name>
        <dbReference type="ChEBI" id="CHEBI:29105"/>
    </cofactor>
</comment>
<keyword evidence="16" id="KW-1185">Reference proteome</keyword>
<dbReference type="InterPro" id="IPR050855">
    <property type="entry name" value="NDM-1-like"/>
</dbReference>
<dbReference type="InterPro" id="IPR001018">
    <property type="entry name" value="Beta-lactamase_class-B_CS"/>
</dbReference>
<dbReference type="InterPro" id="IPR058199">
    <property type="entry name" value="BlaB//VIM/IMP-1"/>
</dbReference>
<evidence type="ECO:0000256" key="2">
    <source>
        <dbReference type="ARBA" id="ARBA00001947"/>
    </source>
</evidence>
<dbReference type="Pfam" id="PF00753">
    <property type="entry name" value="Lactamase_B"/>
    <property type="match status" value="1"/>
</dbReference>
<comment type="subcellular location">
    <subcellularLocation>
        <location evidence="3">Periplasm</location>
    </subcellularLocation>
</comment>
<reference evidence="15 16" key="1">
    <citation type="submission" date="2021-05" db="EMBL/GenBank/DDBJ databases">
        <title>Shewanella sp. JM162201.</title>
        <authorList>
            <person name="Xu S."/>
            <person name="Li A."/>
        </authorList>
    </citation>
    <scope>NUCLEOTIDE SEQUENCE [LARGE SCALE GENOMIC DNA]</scope>
    <source>
        <strain evidence="15 16">JM162201</strain>
    </source>
</reference>
<protein>
    <recommendedName>
        <fullName evidence="6">beta-lactamase</fullName>
        <ecNumber evidence="6">3.5.2.6</ecNumber>
    </recommendedName>
</protein>
<evidence type="ECO:0000256" key="3">
    <source>
        <dbReference type="ARBA" id="ARBA00004418"/>
    </source>
</evidence>
<dbReference type="InterPro" id="IPR036866">
    <property type="entry name" value="RibonucZ/Hydroxyglut_hydro"/>
</dbReference>
<evidence type="ECO:0000313" key="15">
    <source>
        <dbReference type="EMBL" id="MBT1444802.1"/>
    </source>
</evidence>
<proteinExistence type="inferred from homology"/>
<evidence type="ECO:0000256" key="13">
    <source>
        <dbReference type="SAM" id="SignalP"/>
    </source>
</evidence>
<comment type="similarity">
    <text evidence="4">Belongs to the metallo-beta-lactamase superfamily. Class-B beta-lactamase family.</text>
</comment>
<comment type="subunit">
    <text evidence="5">Monomer.</text>
</comment>
<dbReference type="NCBIfam" id="NF033088">
    <property type="entry name" value="bla_subclass_B1"/>
    <property type="match status" value="1"/>
</dbReference>
<evidence type="ECO:0000313" key="16">
    <source>
        <dbReference type="Proteomes" id="UP001195903"/>
    </source>
</evidence>
<evidence type="ECO:0000256" key="7">
    <source>
        <dbReference type="ARBA" id="ARBA00022723"/>
    </source>
</evidence>
<dbReference type="PROSITE" id="PS00743">
    <property type="entry name" value="BETA_LACTAMASE_B_1"/>
    <property type="match status" value="1"/>
</dbReference>
<keyword evidence="7" id="KW-0479">Metal-binding</keyword>
<keyword evidence="12" id="KW-0046">Antibiotic resistance</keyword>
<evidence type="ECO:0000256" key="10">
    <source>
        <dbReference type="ARBA" id="ARBA00022801"/>
    </source>
</evidence>
<dbReference type="Proteomes" id="UP001195903">
    <property type="component" value="Unassembled WGS sequence"/>
</dbReference>
<evidence type="ECO:0000256" key="8">
    <source>
        <dbReference type="ARBA" id="ARBA00022729"/>
    </source>
</evidence>
<keyword evidence="11" id="KW-0862">Zinc</keyword>
<feature type="chain" id="PRO_5045639586" description="beta-lactamase" evidence="13">
    <location>
        <begin position="33"/>
        <end position="250"/>
    </location>
</feature>
<evidence type="ECO:0000256" key="11">
    <source>
        <dbReference type="ARBA" id="ARBA00022833"/>
    </source>
</evidence>
<dbReference type="GO" id="GO:0008800">
    <property type="term" value="F:beta-lactamase activity"/>
    <property type="evidence" value="ECO:0007669"/>
    <property type="project" value="UniProtKB-EC"/>
</dbReference>
<feature type="domain" description="Metallo-beta-lactamase" evidence="14">
    <location>
        <begin position="58"/>
        <end position="226"/>
    </location>
</feature>
<comment type="caution">
    <text evidence="15">The sequence shown here is derived from an EMBL/GenBank/DDBJ whole genome shotgun (WGS) entry which is preliminary data.</text>
</comment>
<organism evidence="15 16">
    <name type="scientific">Shewanella jiangmenensis</name>
    <dbReference type="NCBI Taxonomy" id="2837387"/>
    <lineage>
        <taxon>Bacteria</taxon>
        <taxon>Pseudomonadati</taxon>
        <taxon>Pseudomonadota</taxon>
        <taxon>Gammaproteobacteria</taxon>
        <taxon>Alteromonadales</taxon>
        <taxon>Shewanellaceae</taxon>
        <taxon>Shewanella</taxon>
    </lineage>
</organism>
<dbReference type="EMBL" id="JAHEPS010000003">
    <property type="protein sequence ID" value="MBT1444802.1"/>
    <property type="molecule type" value="Genomic_DNA"/>
</dbReference>
<keyword evidence="8 13" id="KW-0732">Signal</keyword>
<evidence type="ECO:0000259" key="14">
    <source>
        <dbReference type="SMART" id="SM00849"/>
    </source>
</evidence>
<dbReference type="NCBIfam" id="NF012229">
    <property type="entry name" value="bla_class_B_core"/>
    <property type="match status" value="1"/>
</dbReference>
<feature type="signal peptide" evidence="13">
    <location>
        <begin position="1"/>
        <end position="32"/>
    </location>
</feature>
<evidence type="ECO:0000256" key="12">
    <source>
        <dbReference type="ARBA" id="ARBA00023251"/>
    </source>
</evidence>
<evidence type="ECO:0000256" key="1">
    <source>
        <dbReference type="ARBA" id="ARBA00001526"/>
    </source>
</evidence>
<dbReference type="SMART" id="SM00849">
    <property type="entry name" value="Lactamase_B"/>
    <property type="match status" value="1"/>
</dbReference>
<dbReference type="PANTHER" id="PTHR42951:SF4">
    <property type="entry name" value="ACYL-COENZYME A THIOESTERASE MBLAC2"/>
    <property type="match status" value="1"/>
</dbReference>
<evidence type="ECO:0000256" key="9">
    <source>
        <dbReference type="ARBA" id="ARBA00022764"/>
    </source>
</evidence>
<comment type="catalytic activity">
    <reaction evidence="1">
        <text>a beta-lactam + H2O = a substituted beta-amino acid</text>
        <dbReference type="Rhea" id="RHEA:20401"/>
        <dbReference type="ChEBI" id="CHEBI:15377"/>
        <dbReference type="ChEBI" id="CHEBI:35627"/>
        <dbReference type="ChEBI" id="CHEBI:140347"/>
        <dbReference type="EC" id="3.5.2.6"/>
    </reaction>
</comment>
<evidence type="ECO:0000256" key="6">
    <source>
        <dbReference type="ARBA" id="ARBA00012865"/>
    </source>
</evidence>
<dbReference type="SUPFAM" id="SSF56281">
    <property type="entry name" value="Metallo-hydrolase/oxidoreductase"/>
    <property type="match status" value="1"/>
</dbReference>
<keyword evidence="9" id="KW-0574">Periplasm</keyword>
<dbReference type="RefSeq" id="WP_214507003.1">
    <property type="nucleotide sequence ID" value="NZ_JAHEPS010000003.1"/>
</dbReference>